<name>A0ABN3DDR2_9ACTN</name>
<accession>A0ABN3DDR2</accession>
<evidence type="ECO:0000259" key="2">
    <source>
        <dbReference type="Pfam" id="PF07731"/>
    </source>
</evidence>
<evidence type="ECO:0000313" key="3">
    <source>
        <dbReference type="EMBL" id="GAA2228374.1"/>
    </source>
</evidence>
<gene>
    <name evidence="3" type="ORF">GCM10010430_05030</name>
</gene>
<dbReference type="InterPro" id="IPR011706">
    <property type="entry name" value="Cu-oxidase_C"/>
</dbReference>
<feature type="domain" description="Plastocyanin-like" evidence="2">
    <location>
        <begin position="544"/>
        <end position="637"/>
    </location>
</feature>
<sequence length="639" mass="70226">MLEAGAVGGACLLLPAETALPVRAAGALDPTKVEKYVAELVIPPVMPRDYRDRKADVDRYTIGVRQFRQQVLPPGNPATTVWGYGSVRHRGTFSFPALTIEAEFGRAVRVTWMNQLRNAQGRYLPHLLPVDPTLHWANPPGGLSGRDSRPAFTSTPGPYRGPVPIVTHLHGGLNEEESDGYAEAWYLPDARDIPRGYASVGSFYEEFGRKFAVRFGQGWGSGAAVFQYANRGRAATLWFHDHALGVTRLNVYAGLAGFYLLRGGPDDLPQGVLPGPAPKPADPPGTRYYEIPVVIQDRSFNNDGSLSYPTSRAFFDGFKGPYVPGSDIAPIWNPEFFGNSIVTNGRTWPVLSVEPRRYRFRFLNGCNSRFLILKIIADRSARRPASPALPFWQIGSDGGFLPAPVQRDQLLTAPAERADVIVDFTSLPVGTELYLVNEAPDAPFQGGTAGTDFEPADPRTTGQVMKFVVRPLTAPDTTVPPAHLALPAFRPLGPASRTRKLSLNEVNSARLNGVGPRAVLLGTLGPDGKPVLMGWDGPITEDPALGATEIWEFHNLTKDAHPIHIHEVQFQVVDRQPAGQAARPPDPWENGFKDTVITYPNGVTRVRVKFDQPGRYMWHCHMLDHEDNEMMRPYRIGPA</sequence>
<dbReference type="PANTHER" id="PTHR48267:SF1">
    <property type="entry name" value="BILIRUBIN OXIDASE"/>
    <property type="match status" value="1"/>
</dbReference>
<organism evidence="3 4">
    <name type="scientific">Kitasatospora cystarginea</name>
    <dbReference type="NCBI Taxonomy" id="58350"/>
    <lineage>
        <taxon>Bacteria</taxon>
        <taxon>Bacillati</taxon>
        <taxon>Actinomycetota</taxon>
        <taxon>Actinomycetes</taxon>
        <taxon>Kitasatosporales</taxon>
        <taxon>Streptomycetaceae</taxon>
        <taxon>Kitasatospora</taxon>
    </lineage>
</organism>
<dbReference type="InterPro" id="IPR045087">
    <property type="entry name" value="Cu-oxidase_fam"/>
</dbReference>
<comment type="similarity">
    <text evidence="1">Belongs to the multicopper oxidase family.</text>
</comment>
<dbReference type="Gene3D" id="2.60.40.420">
    <property type="entry name" value="Cupredoxins - blue copper proteins"/>
    <property type="match status" value="3"/>
</dbReference>
<reference evidence="3 4" key="1">
    <citation type="journal article" date="2019" name="Int. J. Syst. Evol. Microbiol.">
        <title>The Global Catalogue of Microorganisms (GCM) 10K type strain sequencing project: providing services to taxonomists for standard genome sequencing and annotation.</title>
        <authorList>
            <consortium name="The Broad Institute Genomics Platform"/>
            <consortium name="The Broad Institute Genome Sequencing Center for Infectious Disease"/>
            <person name="Wu L."/>
            <person name="Ma J."/>
        </authorList>
    </citation>
    <scope>NUCLEOTIDE SEQUENCE [LARGE SCALE GENOMIC DNA]</scope>
    <source>
        <strain evidence="3 4">JCM 7356</strain>
    </source>
</reference>
<dbReference type="EMBL" id="BAAATR010000002">
    <property type="protein sequence ID" value="GAA2228374.1"/>
    <property type="molecule type" value="Genomic_DNA"/>
</dbReference>
<proteinExistence type="inferred from homology"/>
<dbReference type="Proteomes" id="UP001500305">
    <property type="component" value="Unassembled WGS sequence"/>
</dbReference>
<dbReference type="InterPro" id="IPR008972">
    <property type="entry name" value="Cupredoxin"/>
</dbReference>
<comment type="caution">
    <text evidence="3">The sequence shown here is derived from an EMBL/GenBank/DDBJ whole genome shotgun (WGS) entry which is preliminary data.</text>
</comment>
<dbReference type="CDD" id="cd13891">
    <property type="entry name" value="CuRO_3_CotA_like"/>
    <property type="match status" value="1"/>
</dbReference>
<evidence type="ECO:0000256" key="1">
    <source>
        <dbReference type="ARBA" id="ARBA00010609"/>
    </source>
</evidence>
<evidence type="ECO:0000313" key="4">
    <source>
        <dbReference type="Proteomes" id="UP001500305"/>
    </source>
</evidence>
<protein>
    <submittedName>
        <fullName evidence="3">Multicopper oxidase domain-containing protein</fullName>
    </submittedName>
</protein>
<dbReference type="SUPFAM" id="SSF49503">
    <property type="entry name" value="Cupredoxins"/>
    <property type="match status" value="3"/>
</dbReference>
<dbReference type="CDD" id="cd13868">
    <property type="entry name" value="CuRO_2_CotA_like"/>
    <property type="match status" value="1"/>
</dbReference>
<dbReference type="Pfam" id="PF07731">
    <property type="entry name" value="Cu-oxidase_2"/>
    <property type="match status" value="1"/>
</dbReference>
<dbReference type="PANTHER" id="PTHR48267">
    <property type="entry name" value="CUPREDOXIN SUPERFAMILY PROTEIN"/>
    <property type="match status" value="1"/>
</dbReference>
<keyword evidence="4" id="KW-1185">Reference proteome</keyword>
<dbReference type="CDD" id="cd13844">
    <property type="entry name" value="CuRO_1_BOD_CotA_like"/>
    <property type="match status" value="1"/>
</dbReference>